<dbReference type="AlphaFoldDB" id="A0A9N9KHN1"/>
<feature type="non-terminal residue" evidence="1">
    <location>
        <position position="1"/>
    </location>
</feature>
<comment type="caution">
    <text evidence="1">The sequence shown here is derived from an EMBL/GenBank/DDBJ whole genome shotgun (WGS) entry which is preliminary data.</text>
</comment>
<evidence type="ECO:0000313" key="2">
    <source>
        <dbReference type="Proteomes" id="UP000789759"/>
    </source>
</evidence>
<proteinExistence type="predicted"/>
<accession>A0A9N9KHN1</accession>
<evidence type="ECO:0000313" key="1">
    <source>
        <dbReference type="EMBL" id="CAG8827002.1"/>
    </source>
</evidence>
<reference evidence="1" key="1">
    <citation type="submission" date="2021-06" db="EMBL/GenBank/DDBJ databases">
        <authorList>
            <person name="Kallberg Y."/>
            <person name="Tangrot J."/>
            <person name="Rosling A."/>
        </authorList>
    </citation>
    <scope>NUCLEOTIDE SEQUENCE</scope>
    <source>
        <strain evidence="1">FL966</strain>
    </source>
</reference>
<dbReference type="Proteomes" id="UP000789759">
    <property type="component" value="Unassembled WGS sequence"/>
</dbReference>
<keyword evidence="2" id="KW-1185">Reference proteome</keyword>
<gene>
    <name evidence="1" type="ORF">CPELLU_LOCUS20266</name>
</gene>
<protein>
    <submittedName>
        <fullName evidence="1">3451_t:CDS:1</fullName>
    </submittedName>
</protein>
<organism evidence="1 2">
    <name type="scientific">Cetraspora pellucida</name>
    <dbReference type="NCBI Taxonomy" id="1433469"/>
    <lineage>
        <taxon>Eukaryota</taxon>
        <taxon>Fungi</taxon>
        <taxon>Fungi incertae sedis</taxon>
        <taxon>Mucoromycota</taxon>
        <taxon>Glomeromycotina</taxon>
        <taxon>Glomeromycetes</taxon>
        <taxon>Diversisporales</taxon>
        <taxon>Gigasporaceae</taxon>
        <taxon>Cetraspora</taxon>
    </lineage>
</organism>
<dbReference type="EMBL" id="CAJVQA010058301">
    <property type="protein sequence ID" value="CAG8827002.1"/>
    <property type="molecule type" value="Genomic_DNA"/>
</dbReference>
<name>A0A9N9KHN1_9GLOM</name>
<sequence length="52" mass="5983">KENMNFKQTNLIQQTLNLAINKNKSRKFIINDLVLAFANANIPLENVDKLLL</sequence>